<evidence type="ECO:0000256" key="1">
    <source>
        <dbReference type="PROSITE-ProRule" id="PRU00043"/>
    </source>
</evidence>
<evidence type="ECO:0000313" key="3">
    <source>
        <dbReference type="EMBL" id="GIY66044.1"/>
    </source>
</evidence>
<keyword evidence="1" id="KW-0106">Calcium</keyword>
<dbReference type="Gene3D" id="2.60.40.60">
    <property type="entry name" value="Cadherins"/>
    <property type="match status" value="1"/>
</dbReference>
<dbReference type="AlphaFoldDB" id="A0AAV4V816"/>
<comment type="caution">
    <text evidence="3">The sequence shown here is derived from an EMBL/GenBank/DDBJ whole genome shotgun (WGS) entry which is preliminary data.</text>
</comment>
<dbReference type="GO" id="GO:0007156">
    <property type="term" value="P:homophilic cell adhesion via plasma membrane adhesion molecules"/>
    <property type="evidence" value="ECO:0007669"/>
    <property type="project" value="InterPro"/>
</dbReference>
<accession>A0AAV4V816</accession>
<dbReference type="GO" id="GO:0016020">
    <property type="term" value="C:membrane"/>
    <property type="evidence" value="ECO:0007669"/>
    <property type="project" value="InterPro"/>
</dbReference>
<name>A0AAV4V816_9ARAC</name>
<dbReference type="InterPro" id="IPR002126">
    <property type="entry name" value="Cadherin-like_dom"/>
</dbReference>
<dbReference type="SUPFAM" id="SSF49313">
    <property type="entry name" value="Cadherin-like"/>
    <property type="match status" value="1"/>
</dbReference>
<dbReference type="PROSITE" id="PS50268">
    <property type="entry name" value="CADHERIN_2"/>
    <property type="match status" value="1"/>
</dbReference>
<proteinExistence type="predicted"/>
<organism evidence="3 4">
    <name type="scientific">Caerostris darwini</name>
    <dbReference type="NCBI Taxonomy" id="1538125"/>
    <lineage>
        <taxon>Eukaryota</taxon>
        <taxon>Metazoa</taxon>
        <taxon>Ecdysozoa</taxon>
        <taxon>Arthropoda</taxon>
        <taxon>Chelicerata</taxon>
        <taxon>Arachnida</taxon>
        <taxon>Araneae</taxon>
        <taxon>Araneomorphae</taxon>
        <taxon>Entelegynae</taxon>
        <taxon>Araneoidea</taxon>
        <taxon>Araneidae</taxon>
        <taxon>Caerostris</taxon>
    </lineage>
</organism>
<dbReference type="InterPro" id="IPR015919">
    <property type="entry name" value="Cadherin-like_sf"/>
</dbReference>
<dbReference type="Proteomes" id="UP001054837">
    <property type="component" value="Unassembled WGS sequence"/>
</dbReference>
<dbReference type="CDD" id="cd11304">
    <property type="entry name" value="Cadherin_repeat"/>
    <property type="match status" value="1"/>
</dbReference>
<protein>
    <submittedName>
        <fullName evidence="3">Cadherin domain-containing protein</fullName>
    </submittedName>
</protein>
<dbReference type="GO" id="GO:0005509">
    <property type="term" value="F:calcium ion binding"/>
    <property type="evidence" value="ECO:0007669"/>
    <property type="project" value="UniProtKB-UniRule"/>
</dbReference>
<evidence type="ECO:0000259" key="2">
    <source>
        <dbReference type="PROSITE" id="PS50268"/>
    </source>
</evidence>
<gene>
    <name evidence="3" type="primary">X975_08671</name>
    <name evidence="3" type="ORF">CDAR_454441</name>
</gene>
<evidence type="ECO:0000313" key="4">
    <source>
        <dbReference type="Proteomes" id="UP001054837"/>
    </source>
</evidence>
<dbReference type="EMBL" id="BPLQ01012517">
    <property type="protein sequence ID" value="GIY66044.1"/>
    <property type="molecule type" value="Genomic_DNA"/>
</dbReference>
<reference evidence="3 4" key="1">
    <citation type="submission" date="2021-06" db="EMBL/GenBank/DDBJ databases">
        <title>Caerostris darwini draft genome.</title>
        <authorList>
            <person name="Kono N."/>
            <person name="Arakawa K."/>
        </authorList>
    </citation>
    <scope>NUCLEOTIDE SEQUENCE [LARGE SCALE GENOMIC DNA]</scope>
</reference>
<keyword evidence="4" id="KW-1185">Reference proteome</keyword>
<feature type="domain" description="Cadherin" evidence="2">
    <location>
        <begin position="85"/>
        <end position="185"/>
    </location>
</feature>
<sequence length="815" mass="90975">MFFPDRSSATMVTATMRELASATFAGKGAAVTNMKILVMDLSYTNFKTPRFRHCGLSFVMDNFLPEFNREEETAIVSDPWSPEVVYTAQALDGDLGSTCPSEAMICDCAETRYSITEGDPNKLFYINNLTGEVYVKEASLVVSGKMYNLTLTAKSSRGQMSPSPNARMTLRIVIDDLHHHLAKVLQQNVLTWLGDDDDTLSRSKRSTENKNYNTEFNFTLVSGEAENMETGGFLKYLLEISLPETQGMDLTVEFFTKDIGNGNYTPVLALFNVEILDKPDGVSFSKGEPHIEMLLSDEIMTAYDRAIVTFGEVKNTNSEPVPMYMTFSVTQIKHPGTIFDTKYLVTAGAEYDKETYVWVGQSEVTVHNSTDEKRVEVEISGPKEIALDSAGVYVLIAHCSVRSDNFTFEVFGPEEENVVTVGNLGVKDFDVNYDPVPQSIYFYNTTKEGSDDDVVYTSAKLNLGIMTNVGNHGEPKEEGNVINVTFAIYALNNETHLGKEVSFTTKVTVGREVLHSEPFKVKLVERKKADKMIDVQNTLGDLTTVDVGVGDMAMYTLWSNLTYNGYADYVLEVDVLRYKGIPRLEACSARLWNYKDSFDVPYLNTTFIDPEIVDGRFLFKFNRIHVTGQRTPAIYNDSMIYVHLIMKVSALPVNKENTRLTPTLRVGTQGTPEHEVKVPGLEIKKKGDYQAPAMVVENGVEWPYLYVGGAVVLNITMLVPRGQGYAEVFMEASGENNPPLPAVHICRAELSDVGRNVPCLRMHQDEVNANFTKYSKTTAGFKESVSYLLSERQGQKEESKRSQSGHRALWAHSIG</sequence>